<sequence>MWNISAALHTSRRHVNNPGSFLPLSRGIETPTATAWRGIKSDTRNQERHEESRATRGIKSDTRNQEQHEESRATRGIKSDTRNQERHEDTFVTDL</sequence>
<dbReference type="EMBL" id="JBCEZU010000434">
    <property type="protein sequence ID" value="KAK9519094.1"/>
    <property type="molecule type" value="Genomic_DNA"/>
</dbReference>
<feature type="region of interest" description="Disordered" evidence="1">
    <location>
        <begin position="1"/>
        <end position="95"/>
    </location>
</feature>
<evidence type="ECO:0000256" key="1">
    <source>
        <dbReference type="SAM" id="MobiDB-lite"/>
    </source>
</evidence>
<keyword evidence="3" id="KW-1185">Reference proteome</keyword>
<comment type="caution">
    <text evidence="2">The sequence shown here is derived from an EMBL/GenBank/DDBJ whole genome shotgun (WGS) entry which is preliminary data.</text>
</comment>
<evidence type="ECO:0000313" key="3">
    <source>
        <dbReference type="Proteomes" id="UP001488805"/>
    </source>
</evidence>
<accession>A0AAW1E943</accession>
<evidence type="ECO:0000313" key="2">
    <source>
        <dbReference type="EMBL" id="KAK9519094.1"/>
    </source>
</evidence>
<organism evidence="2 3">
    <name type="scientific">Zoarces viviparus</name>
    <name type="common">Viviparous eelpout</name>
    <name type="synonym">Blennius viviparus</name>
    <dbReference type="NCBI Taxonomy" id="48416"/>
    <lineage>
        <taxon>Eukaryota</taxon>
        <taxon>Metazoa</taxon>
        <taxon>Chordata</taxon>
        <taxon>Craniata</taxon>
        <taxon>Vertebrata</taxon>
        <taxon>Euteleostomi</taxon>
        <taxon>Actinopterygii</taxon>
        <taxon>Neopterygii</taxon>
        <taxon>Teleostei</taxon>
        <taxon>Neoteleostei</taxon>
        <taxon>Acanthomorphata</taxon>
        <taxon>Eupercaria</taxon>
        <taxon>Perciformes</taxon>
        <taxon>Cottioidei</taxon>
        <taxon>Zoarcales</taxon>
        <taxon>Zoarcidae</taxon>
        <taxon>Zoarcinae</taxon>
        <taxon>Zoarces</taxon>
    </lineage>
</organism>
<feature type="compositionally biased region" description="Basic and acidic residues" evidence="1">
    <location>
        <begin position="39"/>
        <end position="95"/>
    </location>
</feature>
<gene>
    <name evidence="2" type="ORF">VZT92_021843</name>
</gene>
<protein>
    <submittedName>
        <fullName evidence="2">Uncharacterized protein</fullName>
    </submittedName>
</protein>
<dbReference type="Proteomes" id="UP001488805">
    <property type="component" value="Unassembled WGS sequence"/>
</dbReference>
<reference evidence="2 3" key="1">
    <citation type="journal article" date="2024" name="Genome Biol. Evol.">
        <title>Chromosome-level genome assembly of the viviparous eelpout Zoarces viviparus.</title>
        <authorList>
            <person name="Fuhrmann N."/>
            <person name="Brasseur M.V."/>
            <person name="Bakowski C.E."/>
            <person name="Podsiadlowski L."/>
            <person name="Prost S."/>
            <person name="Krehenwinkel H."/>
            <person name="Mayer C."/>
        </authorList>
    </citation>
    <scope>NUCLEOTIDE SEQUENCE [LARGE SCALE GENOMIC DNA]</scope>
    <source>
        <strain evidence="2">NO-MEL_2022_Ind0_liver</strain>
    </source>
</reference>
<name>A0AAW1E943_ZOAVI</name>
<proteinExistence type="predicted"/>
<dbReference type="AlphaFoldDB" id="A0AAW1E943"/>